<keyword evidence="1" id="KW-0472">Membrane</keyword>
<proteinExistence type="predicted"/>
<organism evidence="3 4">
    <name type="scientific">Dysgonomonas alginatilytica</name>
    <dbReference type="NCBI Taxonomy" id="1605892"/>
    <lineage>
        <taxon>Bacteria</taxon>
        <taxon>Pseudomonadati</taxon>
        <taxon>Bacteroidota</taxon>
        <taxon>Bacteroidia</taxon>
        <taxon>Bacteroidales</taxon>
        <taxon>Dysgonomonadaceae</taxon>
        <taxon>Dysgonomonas</taxon>
    </lineage>
</organism>
<feature type="transmembrane region" description="Helical" evidence="1">
    <location>
        <begin position="68"/>
        <end position="87"/>
    </location>
</feature>
<dbReference type="EMBL" id="QICL01000007">
    <property type="protein sequence ID" value="PXV65455.1"/>
    <property type="molecule type" value="Genomic_DNA"/>
</dbReference>
<feature type="transmembrane region" description="Helical" evidence="1">
    <location>
        <begin position="93"/>
        <end position="114"/>
    </location>
</feature>
<dbReference type="Pfam" id="PF19762">
    <property type="entry name" value="DUF6249"/>
    <property type="match status" value="1"/>
</dbReference>
<sequence length="122" mass="13514">MDFIEEGLIPIIAILSAVALPIGFGMYLGLIALRTKSKENLELIKQGIVPPPKSKPTPNRYRSLRNGFLCVGIALGLILGNIAVETFHTLEDIYIMIAFVLLFLGLAYILFYFVTKDKDLEG</sequence>
<keyword evidence="1" id="KW-0812">Transmembrane</keyword>
<evidence type="ECO:0000256" key="1">
    <source>
        <dbReference type="SAM" id="Phobius"/>
    </source>
</evidence>
<reference evidence="3 4" key="1">
    <citation type="submission" date="2018-03" db="EMBL/GenBank/DDBJ databases">
        <title>Genomic Encyclopedia of Archaeal and Bacterial Type Strains, Phase II (KMG-II): from individual species to whole genera.</title>
        <authorList>
            <person name="Goeker M."/>
        </authorList>
    </citation>
    <scope>NUCLEOTIDE SEQUENCE [LARGE SCALE GENOMIC DNA]</scope>
    <source>
        <strain evidence="3 4">DSM 100214</strain>
    </source>
</reference>
<evidence type="ECO:0000313" key="3">
    <source>
        <dbReference type="EMBL" id="PXV65455.1"/>
    </source>
</evidence>
<gene>
    <name evidence="3" type="ORF">CLV62_10747</name>
</gene>
<keyword evidence="4" id="KW-1185">Reference proteome</keyword>
<accession>A0A2V3PX87</accession>
<evidence type="ECO:0000313" key="4">
    <source>
        <dbReference type="Proteomes" id="UP000247973"/>
    </source>
</evidence>
<dbReference type="RefSeq" id="WP_245904045.1">
    <property type="nucleotide sequence ID" value="NZ_QICL01000007.1"/>
</dbReference>
<protein>
    <recommendedName>
        <fullName evidence="2">DUF6249 domain-containing protein</fullName>
    </recommendedName>
</protein>
<dbReference type="Proteomes" id="UP000247973">
    <property type="component" value="Unassembled WGS sequence"/>
</dbReference>
<dbReference type="AlphaFoldDB" id="A0A2V3PX87"/>
<dbReference type="InterPro" id="IPR046216">
    <property type="entry name" value="DUF6249"/>
</dbReference>
<feature type="transmembrane region" description="Helical" evidence="1">
    <location>
        <begin position="12"/>
        <end position="33"/>
    </location>
</feature>
<comment type="caution">
    <text evidence="3">The sequence shown here is derived from an EMBL/GenBank/DDBJ whole genome shotgun (WGS) entry which is preliminary data.</text>
</comment>
<name>A0A2V3PX87_9BACT</name>
<keyword evidence="1" id="KW-1133">Transmembrane helix</keyword>
<evidence type="ECO:0000259" key="2">
    <source>
        <dbReference type="Pfam" id="PF19762"/>
    </source>
</evidence>
<feature type="domain" description="DUF6249" evidence="2">
    <location>
        <begin position="11"/>
        <end position="116"/>
    </location>
</feature>